<evidence type="ECO:0000256" key="11">
    <source>
        <dbReference type="ARBA" id="ARBA00023014"/>
    </source>
</evidence>
<feature type="binding site" evidence="16">
    <location>
        <position position="108"/>
    </location>
    <ligand>
        <name>[2Fe-2S] cluster</name>
        <dbReference type="ChEBI" id="CHEBI:190135"/>
        <label>2</label>
    </ligand>
</feature>
<dbReference type="FunFam" id="3.30.465.10:FF:000004">
    <property type="entry name" value="Xanthine dehydrogenase/oxidase"/>
    <property type="match status" value="1"/>
</dbReference>
<evidence type="ECO:0000313" key="22">
    <source>
        <dbReference type="RefSeq" id="XP_047735482.1"/>
    </source>
</evidence>
<dbReference type="InterPro" id="IPR016169">
    <property type="entry name" value="FAD-bd_PCMH_sub2"/>
</dbReference>
<dbReference type="Pfam" id="PF00111">
    <property type="entry name" value="Fer2"/>
    <property type="match status" value="1"/>
</dbReference>
<dbReference type="Gene3D" id="3.30.390.50">
    <property type="entry name" value="CO dehydrogenase flavoprotein, C-terminal domain"/>
    <property type="match status" value="1"/>
</dbReference>
<evidence type="ECO:0000256" key="2">
    <source>
        <dbReference type="ARBA" id="ARBA00004275"/>
    </source>
</evidence>
<evidence type="ECO:0000256" key="5">
    <source>
        <dbReference type="ARBA" id="ARBA00022630"/>
    </source>
</evidence>
<evidence type="ECO:0000256" key="12">
    <source>
        <dbReference type="ARBA" id="ARBA00023140"/>
    </source>
</evidence>
<feature type="domain" description="FAD-binding PCMH-type" evidence="20">
    <location>
        <begin position="172"/>
        <end position="358"/>
    </location>
</feature>
<feature type="binding site" evidence="16">
    <location>
        <position position="68"/>
    </location>
    <ligand>
        <name>[2Fe-2S] cluster</name>
        <dbReference type="ChEBI" id="CHEBI:190135"/>
        <label>1</label>
    </ligand>
</feature>
<dbReference type="InterPro" id="IPR036318">
    <property type="entry name" value="FAD-bd_PCMH-like_sf"/>
</dbReference>
<dbReference type="OrthoDB" id="8300278at2759"/>
<dbReference type="GO" id="GO:0005506">
    <property type="term" value="F:iron ion binding"/>
    <property type="evidence" value="ECO:0007669"/>
    <property type="project" value="InterPro"/>
</dbReference>
<dbReference type="Pfam" id="PF01315">
    <property type="entry name" value="Ald_Xan_dh_C"/>
    <property type="match status" value="1"/>
</dbReference>
<dbReference type="FunFam" id="3.90.1170.50:FF:000001">
    <property type="entry name" value="Aldehyde oxidase 1"/>
    <property type="match status" value="1"/>
</dbReference>
<feature type="binding site" evidence="15">
    <location>
        <position position="303"/>
    </location>
    <ligand>
        <name>FAD</name>
        <dbReference type="ChEBI" id="CHEBI:57692"/>
    </ligand>
</feature>
<evidence type="ECO:0000256" key="6">
    <source>
        <dbReference type="ARBA" id="ARBA00022714"/>
    </source>
</evidence>
<dbReference type="PANTHER" id="PTHR45444:SF3">
    <property type="entry name" value="XANTHINE DEHYDROGENASE"/>
    <property type="match status" value="1"/>
</dbReference>
<dbReference type="PROSITE" id="PS00197">
    <property type="entry name" value="2FE2S_FER_1"/>
    <property type="match status" value="1"/>
</dbReference>
<dbReference type="Pfam" id="PF20256">
    <property type="entry name" value="MoCoBD_2"/>
    <property type="match status" value="1"/>
</dbReference>
<evidence type="ECO:0000256" key="1">
    <source>
        <dbReference type="ARBA" id="ARBA00001974"/>
    </source>
</evidence>
<dbReference type="FunFam" id="3.30.43.10:FF:000001">
    <property type="entry name" value="Xanthine dehydrogenase/oxidase"/>
    <property type="match status" value="1"/>
</dbReference>
<dbReference type="PIRSF" id="PIRSF000127">
    <property type="entry name" value="Xanthine_DH"/>
    <property type="match status" value="1"/>
</dbReference>
<dbReference type="SUPFAM" id="SSF47741">
    <property type="entry name" value="CO dehydrogenase ISP C-domain like"/>
    <property type="match status" value="1"/>
</dbReference>
<dbReference type="SUPFAM" id="SSF54665">
    <property type="entry name" value="CO dehydrogenase molybdoprotein N-domain-like"/>
    <property type="match status" value="1"/>
</dbReference>
<keyword evidence="10 16" id="KW-0408">Iron</keyword>
<evidence type="ECO:0000256" key="18">
    <source>
        <dbReference type="SAM" id="Phobius"/>
    </source>
</evidence>
<name>A0A979FFV0_HYAAZ</name>
<dbReference type="SUPFAM" id="SSF56003">
    <property type="entry name" value="Molybdenum cofactor-binding domain"/>
    <property type="match status" value="1"/>
</dbReference>
<dbReference type="Pfam" id="PF03450">
    <property type="entry name" value="CO_deh_flav_C"/>
    <property type="match status" value="1"/>
</dbReference>
<dbReference type="Gene3D" id="3.90.1170.50">
    <property type="entry name" value="Aldehyde oxidase/xanthine dehydrogenase, a/b hammerhead"/>
    <property type="match status" value="1"/>
</dbReference>
<feature type="binding site" evidence="15">
    <location>
        <position position="760"/>
    </location>
    <ligand>
        <name>substrate</name>
    </ligand>
</feature>
<evidence type="ECO:0000256" key="13">
    <source>
        <dbReference type="ARBA" id="ARBA00034078"/>
    </source>
</evidence>
<feature type="binding site" evidence="15">
    <location>
        <position position="280"/>
    </location>
    <ligand>
        <name>FAD</name>
        <dbReference type="ChEBI" id="CHEBI:57692"/>
    </ligand>
</feature>
<dbReference type="SUPFAM" id="SSF56176">
    <property type="entry name" value="FAD-binding/transporter-associated domain-like"/>
    <property type="match status" value="1"/>
</dbReference>
<dbReference type="InterPro" id="IPR008274">
    <property type="entry name" value="AldOxase/xan_DH_MoCoBD1"/>
</dbReference>
<accession>A0A979FFV0</accession>
<dbReference type="Gene3D" id="3.10.20.30">
    <property type="match status" value="1"/>
</dbReference>
<proteinExistence type="inferred from homology"/>
<dbReference type="PANTHER" id="PTHR45444">
    <property type="entry name" value="XANTHINE DEHYDROGENASE"/>
    <property type="match status" value="1"/>
</dbReference>
<feature type="binding site" evidence="16">
    <location>
        <position position="725"/>
    </location>
    <ligand>
        <name>Mo-molybdopterin</name>
        <dbReference type="ChEBI" id="CHEBI:71302"/>
    </ligand>
    <ligandPart>
        <name>Mo</name>
        <dbReference type="ChEBI" id="CHEBI:28685"/>
    </ligandPart>
</feature>
<feature type="compositionally biased region" description="Low complexity" evidence="17">
    <location>
        <begin position="954"/>
        <end position="963"/>
    </location>
</feature>
<dbReference type="SMART" id="SM01008">
    <property type="entry name" value="Ald_Xan_dh_C"/>
    <property type="match status" value="1"/>
</dbReference>
<protein>
    <submittedName>
        <fullName evidence="22">Xanthine dehydrogenase/oxidase-like</fullName>
    </submittedName>
</protein>
<organism evidence="21 22">
    <name type="scientific">Hyalella azteca</name>
    <name type="common">Amphipod</name>
    <dbReference type="NCBI Taxonomy" id="294128"/>
    <lineage>
        <taxon>Eukaryota</taxon>
        <taxon>Metazoa</taxon>
        <taxon>Ecdysozoa</taxon>
        <taxon>Arthropoda</taxon>
        <taxon>Crustacea</taxon>
        <taxon>Multicrustacea</taxon>
        <taxon>Malacostraca</taxon>
        <taxon>Eumalacostraca</taxon>
        <taxon>Peracarida</taxon>
        <taxon>Amphipoda</taxon>
        <taxon>Senticaudata</taxon>
        <taxon>Talitrida</taxon>
        <taxon>Talitroidea</taxon>
        <taxon>Hyalellidae</taxon>
        <taxon>Hyalella</taxon>
    </lineage>
</organism>
<evidence type="ECO:0000256" key="17">
    <source>
        <dbReference type="SAM" id="MobiDB-lite"/>
    </source>
</evidence>
<feature type="binding site" evidence="15">
    <location>
        <begin position="200"/>
        <end position="207"/>
    </location>
    <ligand>
        <name>FAD</name>
        <dbReference type="ChEBI" id="CHEBI:57692"/>
    </ligand>
</feature>
<dbReference type="InterPro" id="IPR002888">
    <property type="entry name" value="2Fe-2S-bd"/>
</dbReference>
<feature type="binding site" evidence="16">
    <location>
        <position position="111"/>
    </location>
    <ligand>
        <name>[2Fe-2S] cluster</name>
        <dbReference type="ChEBI" id="CHEBI:190135"/>
        <label>2</label>
    </ligand>
</feature>
<feature type="binding site" evidence="15">
    <location>
        <position position="348"/>
    </location>
    <ligand>
        <name>FAD</name>
        <dbReference type="ChEBI" id="CHEBI:57692"/>
    </ligand>
</feature>
<feature type="region of interest" description="Disordered" evidence="17">
    <location>
        <begin position="942"/>
        <end position="963"/>
    </location>
</feature>
<keyword evidence="18" id="KW-1133">Transmembrane helix</keyword>
<dbReference type="KEGG" id="hazt:108666840"/>
<dbReference type="SUPFAM" id="SSF54292">
    <property type="entry name" value="2Fe-2S ferredoxin-like"/>
    <property type="match status" value="1"/>
</dbReference>
<reference evidence="22" key="1">
    <citation type="submission" date="2025-08" db="UniProtKB">
        <authorList>
            <consortium name="RefSeq"/>
        </authorList>
    </citation>
    <scope>IDENTIFICATION</scope>
    <source>
        <tissue evidence="22">Whole organism</tissue>
    </source>
</reference>
<feature type="binding site" evidence="15">
    <location>
        <position position="838"/>
    </location>
    <ligand>
        <name>substrate</name>
    </ligand>
</feature>
<dbReference type="Proteomes" id="UP000694843">
    <property type="component" value="Unplaced"/>
</dbReference>
<feature type="binding site" evidence="15">
    <location>
        <position position="872"/>
    </location>
    <ligand>
        <name>substrate</name>
    </ligand>
</feature>
<dbReference type="InterPro" id="IPR016166">
    <property type="entry name" value="FAD-bd_PCMH"/>
</dbReference>
<feature type="binding site" evidence="16">
    <location>
        <position position="870"/>
    </location>
    <ligand>
        <name>Mo-molybdopterin</name>
        <dbReference type="ChEBI" id="CHEBI:71302"/>
    </ligand>
    <ligandPart>
        <name>Mo</name>
        <dbReference type="ChEBI" id="CHEBI:28685"/>
    </ligandPart>
</feature>
<dbReference type="Pfam" id="PF01799">
    <property type="entry name" value="Fer2_2"/>
    <property type="match status" value="1"/>
</dbReference>
<comment type="cofactor">
    <cofactor evidence="16">
        <name>[2Fe-2S] cluster</name>
        <dbReference type="ChEBI" id="CHEBI:190135"/>
    </cofactor>
    <text evidence="16">Binds 2 [2Fe-2S] clusters.</text>
</comment>
<evidence type="ECO:0000256" key="7">
    <source>
        <dbReference type="ARBA" id="ARBA00022723"/>
    </source>
</evidence>
<dbReference type="InterPro" id="IPR036010">
    <property type="entry name" value="2Fe-2S_ferredoxin-like_sf"/>
</dbReference>
<dbReference type="InterPro" id="IPR000674">
    <property type="entry name" value="Ald_Oxase/Xan_DH_a/b"/>
</dbReference>
<evidence type="ECO:0000256" key="9">
    <source>
        <dbReference type="ARBA" id="ARBA00023002"/>
    </source>
</evidence>
<keyword evidence="11 16" id="KW-0411">Iron-sulfur</keyword>
<dbReference type="RefSeq" id="XP_047735482.1">
    <property type="nucleotide sequence ID" value="XM_047879526.1"/>
</dbReference>
<feature type="binding site" evidence="16">
    <location>
        <position position="1088"/>
    </location>
    <ligand>
        <name>Mo-molybdopterin</name>
        <dbReference type="ChEBI" id="CHEBI:71302"/>
    </ligand>
    <ligandPart>
        <name>Mo</name>
        <dbReference type="ChEBI" id="CHEBI:28685"/>
    </ligandPart>
</feature>
<dbReference type="Pfam" id="PF00941">
    <property type="entry name" value="FAD_binding_5"/>
    <property type="match status" value="1"/>
</dbReference>
<dbReference type="GO" id="GO:0071949">
    <property type="term" value="F:FAD binding"/>
    <property type="evidence" value="ECO:0007669"/>
    <property type="project" value="InterPro"/>
</dbReference>
<dbReference type="InterPro" id="IPR001041">
    <property type="entry name" value="2Fe-2S_ferredoxin-type"/>
</dbReference>
<dbReference type="PROSITE" id="PS51387">
    <property type="entry name" value="FAD_PCMH"/>
    <property type="match status" value="1"/>
</dbReference>
<feature type="active site" description="Proton acceptor" evidence="14">
    <location>
        <position position="1271"/>
    </location>
</feature>
<sequence>MSLIFFINGNKVEEHSPDPEWNLLWYLRTKRRLVGSKLGCGEGGCGACTVMISRLEGDQVRHLSVNACLTPVVTLHGAAVTTVEALGGATSRLHPVQERLAKAHGSQCGFCTPGFVMSAYALLRSQPTPPSLAQLEEALVGGCLVVVVMVMMMMVVTVMMLEAGYVNSSLEFRGPRVSFWQVCSLGELLALKHQHPDLKIIGGNTEVGVEVRMKHQLYKALVRVSGVPQMEQVEVRDVGVRIGAAVTLTQMERKLVEIVSSMPAYKTGVLAAILEMLKWFAGKQIRNVASLGGNIMTSSPISDLNPLLLASRSVLHLDSLTGGARDRVMDATFFTGYRTCDVSSTEVLVAVTIPFTTQEEYFRGYKQSRRRDDDIAIVNAALLVRMRGDHVATANIAFGGVAATTLQATRTMEAMEGRRWDEQLLQEVTSSLLQEVQIAPSAPGGMTAYRAALVPSFFFKFYLHVRHELSKTMPSVAPLAPHHQELLGSNKRPPHRATHLYEQVGCITVLRNFVGYYDCKDRGFPITCLISFNTDQPAALQQVTGEATYVDDLPPYVNELFGAFVLSTEARADIVSVDASAALAVAGVHAFVSAKDVPGERNVCGEIVKDEEVFASKSVKFIGQPIGLVVAEDELTARRAARLVTVQYRVTEPPVITLQEAIAAKTWLPPFSITCGNVDAAHATADHTLTGEIHLGGQEHFYLESNAHLAVPEECGAMRVFSSTQCPGASQARVARALGVPANKVVVVTKRLGGGFGGKESRSVVASVPVAVAASVTKHPVRVVLERAEDMLLTGARHPFLGRWQASFTSSGVLVAVETDLFSNAGCSVDLSRAVMERALLSSDNAYCCPNTRVTGYVCLTNLPSNTAFRGFGAPQAMLVREDIMVAVAAYLCLPEELVRERNLYKDGDRTHFRQLIENCTVARCWRDVQLQAQYARRREEAQQYARRRRRRSSSTGTRAAAGAVRAQEGGSAAVQQVHVQLQAQYARRREEAQQFNRTHVHKKRGLAVVPVKYGIAFIPLALNQAGALVMVYKDGSVLLTHGGTEMGQGLHTKMIQVASRALRIPAAKIHIADTATDKVPNASPTAASASSDLNGEAVLRACTELWNRLAPYRQKNPDAGWDSWIMAAYLDRVQLSATGFYATPGVSGFNFDTQEGTPFSYFSFGAAVSEVEIDCLTGDHTVLRTDIVMDVGKSLNPAVDIGQIEGALVQGQGLFTLEELRFSPRGALLTTGPGAYKLPGVQDIPCEMNVTLLREAGNPKAVYSSKAIGEPPLFLASSIFFAIKDAVAAAREDERFQHYGDEEAAIVTAGEPRQTKTVGSSARLFRLDSPATAERIRMACNDRITSLIPAPVPGTFTPWDVTV</sequence>
<dbReference type="InterPro" id="IPR016208">
    <property type="entry name" value="Ald_Oxase/xanthine_DH-like"/>
</dbReference>
<dbReference type="Gene3D" id="3.30.465.10">
    <property type="match status" value="1"/>
</dbReference>
<keyword evidence="8 15" id="KW-0274">FAD</keyword>
<dbReference type="GeneID" id="108666840"/>
<keyword evidence="5" id="KW-0285">Flavoprotein</keyword>
<dbReference type="InterPro" id="IPR036884">
    <property type="entry name" value="2Fe-2S-bd_dom_sf"/>
</dbReference>
<evidence type="ECO:0000259" key="19">
    <source>
        <dbReference type="PROSITE" id="PS51085"/>
    </source>
</evidence>
<dbReference type="InterPro" id="IPR002346">
    <property type="entry name" value="Mopterin_DH_FAD-bd"/>
</dbReference>
<dbReference type="InterPro" id="IPR046867">
    <property type="entry name" value="AldOxase/xan_DH_MoCoBD2"/>
</dbReference>
<evidence type="ECO:0000259" key="20">
    <source>
        <dbReference type="PROSITE" id="PS51387"/>
    </source>
</evidence>
<dbReference type="InterPro" id="IPR036683">
    <property type="entry name" value="CO_DH_flav_C_dom_sf"/>
</dbReference>
<feature type="binding site" evidence="16">
    <location>
        <position position="45"/>
    </location>
    <ligand>
        <name>[2Fe-2S] cluster</name>
        <dbReference type="ChEBI" id="CHEBI:190135"/>
        <label>1</label>
    </ligand>
</feature>
<feature type="transmembrane region" description="Helical" evidence="18">
    <location>
        <begin position="138"/>
        <end position="161"/>
    </location>
</feature>
<evidence type="ECO:0000256" key="8">
    <source>
        <dbReference type="ARBA" id="ARBA00022827"/>
    </source>
</evidence>
<feature type="binding site" evidence="16">
    <location>
        <position position="143"/>
    </location>
    <ligand>
        <name>[2Fe-2S] cluster</name>
        <dbReference type="ChEBI" id="CHEBI:190135"/>
        <label>2</label>
    </ligand>
</feature>
<gene>
    <name evidence="22" type="primary">LOC108666840</name>
</gene>
<dbReference type="Gene3D" id="3.30.43.10">
    <property type="entry name" value="Uridine Diphospho-n-acetylenolpyruvylglucosamine Reductase, domain 2"/>
    <property type="match status" value="1"/>
</dbReference>
<dbReference type="SMART" id="SM01092">
    <property type="entry name" value="CO_deh_flav_C"/>
    <property type="match status" value="1"/>
</dbReference>
<evidence type="ECO:0000313" key="21">
    <source>
        <dbReference type="Proteomes" id="UP000694843"/>
    </source>
</evidence>
<keyword evidence="4 16" id="KW-0500">Molybdenum</keyword>
<dbReference type="InterPro" id="IPR005107">
    <property type="entry name" value="CO_DH_flav_C"/>
</dbReference>
<dbReference type="GO" id="GO:0016491">
    <property type="term" value="F:oxidoreductase activity"/>
    <property type="evidence" value="ECO:0007669"/>
    <property type="project" value="UniProtKB-KW"/>
</dbReference>
<dbReference type="FunFam" id="3.30.365.10:FF:000004">
    <property type="entry name" value="Xanthine dehydrogenase oxidase"/>
    <property type="match status" value="1"/>
</dbReference>
<dbReference type="Gene3D" id="3.30.365.10">
    <property type="entry name" value="Aldehyde oxidase/xanthine dehydrogenase, molybdopterin binding domain"/>
    <property type="match status" value="4"/>
</dbReference>
<dbReference type="InterPro" id="IPR016167">
    <property type="entry name" value="FAD-bd_PCMH_sub1"/>
</dbReference>
<keyword evidence="18" id="KW-0472">Membrane</keyword>
<evidence type="ECO:0000256" key="3">
    <source>
        <dbReference type="ARBA" id="ARBA00006849"/>
    </source>
</evidence>
<keyword evidence="12" id="KW-0576">Peroxisome</keyword>
<keyword evidence="7 16" id="KW-0479">Metal-binding</keyword>
<feature type="binding site" evidence="16">
    <location>
        <position position="48"/>
    </location>
    <ligand>
        <name>[2Fe-2S] cluster</name>
        <dbReference type="ChEBI" id="CHEBI:190135"/>
        <label>1</label>
    </ligand>
</feature>
<evidence type="ECO:0000256" key="14">
    <source>
        <dbReference type="PIRSR" id="PIRSR000127-1"/>
    </source>
</evidence>
<dbReference type="OMA" id="PHPTQER"/>
<dbReference type="InterPro" id="IPR012675">
    <property type="entry name" value="Beta-grasp_dom_sf"/>
</dbReference>
<keyword evidence="6 16" id="KW-0001">2Fe-2S</keyword>
<feature type="domain" description="2Fe-2S ferredoxin-type" evidence="19">
    <location>
        <begin position="1"/>
        <end position="86"/>
    </location>
</feature>
<dbReference type="InterPro" id="IPR036856">
    <property type="entry name" value="Ald_Oxase/Xan_DH_a/b_sf"/>
</dbReference>
<evidence type="ECO:0000256" key="4">
    <source>
        <dbReference type="ARBA" id="ARBA00022505"/>
    </source>
</evidence>
<dbReference type="SUPFAM" id="SSF55447">
    <property type="entry name" value="CO dehydrogenase flavoprotein C-terminal domain-like"/>
    <property type="match status" value="1"/>
</dbReference>
<feature type="binding site" evidence="16">
    <location>
        <position position="40"/>
    </location>
    <ligand>
        <name>[2Fe-2S] cluster</name>
        <dbReference type="ChEBI" id="CHEBI:190135"/>
        <label>1</label>
    </ligand>
</feature>
<dbReference type="GO" id="GO:0051537">
    <property type="term" value="F:2 iron, 2 sulfur cluster binding"/>
    <property type="evidence" value="ECO:0007669"/>
    <property type="project" value="UniProtKB-KW"/>
</dbReference>
<comment type="cofactor">
    <cofactor evidence="1 15">
        <name>FAD</name>
        <dbReference type="ChEBI" id="CHEBI:57692"/>
    </cofactor>
</comment>
<evidence type="ECO:0000256" key="16">
    <source>
        <dbReference type="PIRSR" id="PIRSR000127-3"/>
    </source>
</evidence>
<feature type="binding site" evidence="15">
    <location>
        <begin position="290"/>
        <end position="294"/>
    </location>
    <ligand>
        <name>FAD</name>
        <dbReference type="ChEBI" id="CHEBI:57692"/>
    </ligand>
</feature>
<evidence type="ECO:0000256" key="10">
    <source>
        <dbReference type="ARBA" id="ARBA00023004"/>
    </source>
</evidence>
<comment type="cofactor">
    <cofactor evidence="13">
        <name>[2Fe-2S] cluster</name>
        <dbReference type="ChEBI" id="CHEBI:190135"/>
    </cofactor>
</comment>
<dbReference type="Gene3D" id="1.10.150.120">
    <property type="entry name" value="[2Fe-2S]-binding domain"/>
    <property type="match status" value="1"/>
</dbReference>
<dbReference type="InterPro" id="IPR037165">
    <property type="entry name" value="AldOxase/xan_DH_Mopterin-bd_sf"/>
</dbReference>
<dbReference type="PROSITE" id="PS51085">
    <property type="entry name" value="2FE2S_FER_2"/>
    <property type="match status" value="1"/>
</dbReference>
<dbReference type="InterPro" id="IPR006058">
    <property type="entry name" value="2Fe2S_fd_BS"/>
</dbReference>
<comment type="subcellular location">
    <subcellularLocation>
        <location evidence="2">Peroxisome</location>
    </subcellularLocation>
</comment>
<keyword evidence="18" id="KW-0812">Transmembrane</keyword>
<comment type="similarity">
    <text evidence="3">Belongs to the xanthine dehydrogenase family.</text>
</comment>
<keyword evidence="9" id="KW-0560">Oxidoreductase</keyword>
<keyword evidence="21" id="KW-1185">Reference proteome</keyword>
<evidence type="ECO:0000256" key="15">
    <source>
        <dbReference type="PIRSR" id="PIRSR000127-2"/>
    </source>
</evidence>
<dbReference type="FunFam" id="3.30.365.10:FF:000003">
    <property type="entry name" value="Aldehyde oxidase 1"/>
    <property type="match status" value="1"/>
</dbReference>
<dbReference type="FunFam" id="3.10.20.30:FF:000015">
    <property type="entry name" value="Aldehyde oxidase 1"/>
    <property type="match status" value="1"/>
</dbReference>
<feature type="binding site" evidence="16">
    <location>
        <position position="756"/>
    </location>
    <ligand>
        <name>Mo-molybdopterin</name>
        <dbReference type="ChEBI" id="CHEBI:71302"/>
    </ligand>
    <ligandPart>
        <name>Mo</name>
        <dbReference type="ChEBI" id="CHEBI:28685"/>
    </ligandPart>
</feature>
<comment type="cofactor">
    <cofactor evidence="16">
        <name>Mo-molybdopterin</name>
        <dbReference type="ChEBI" id="CHEBI:71302"/>
    </cofactor>
    <text evidence="16">Binds 1 Mo-molybdopterin (Mo-MPT) cofactor per subunit.</text>
</comment>
<dbReference type="Pfam" id="PF02738">
    <property type="entry name" value="MoCoBD_1"/>
    <property type="match status" value="1"/>
</dbReference>
<feature type="binding site" evidence="15">
    <location>
        <position position="366"/>
    </location>
    <ligand>
        <name>FAD</name>
        <dbReference type="ChEBI" id="CHEBI:57692"/>
    </ligand>
</feature>
<dbReference type="GO" id="GO:0005777">
    <property type="term" value="C:peroxisome"/>
    <property type="evidence" value="ECO:0007669"/>
    <property type="project" value="UniProtKB-SubCell"/>
</dbReference>